<dbReference type="InterPro" id="IPR013783">
    <property type="entry name" value="Ig-like_fold"/>
</dbReference>
<sequence>MAGRTGSGRSRLVSWLAGGVSLAVLATIAVVAAGYDAREAPRDEPSVWAMRSSGQYARVNTLTAEIDTVRAVDEPSGLLQSGSRGVVLSHGGGRAWTIDPTLPVDLLDAAGSADDAAADAADAEGAGADAADAAAQPVSSETADPAEGGTPEAAMRTPSGTRDTVAAGDAVLFRTDEGEVFLSTFADPGSTAASGPAQLSAPVRLDPGADAESDDAASGEAEQGDAESGDSGTEDDDAAGTGTRADAVAVDEDGRVALFSSDESRIFWYDIDRAEFTGAASEVPAAVPAEGVQLAIVDGAWVLFEPGEGRLWIDGIDEPVSIDTDDSAKLQASSTEAAGAEILIADRGGLWRVLDGEAERVADAEGVPAQPVAVAGDRVAAWIGQETAALWDGEEVRELALDDTVSMPGDPDPVIRTSGSHALLSEVKTGMLWTVPDGTLIPVQQWSQADPPQEEDGSVVVLDVTEQEPPVAVPDDFGVRAGEPALLPVLLNDYDPNRRDVLTIVSEGLGEGFPAEFGEVDMLADGQGLVIRPTVDASGSATFVYRITDGFALSEPATVTVTVADPDTNTAPAWCPVEGCQRSWPNPELAPGGTLVMPILEGWVDPEGDPLMLADATPVNAEDPVRALVTADGRLALRHTDPNAPDSDLSIRLTVADAQGAATERELQVSVRSNAQAEIPQIASTVQVGQAATLRPLTRVTGGSGSYALVDAAPQSGTAEVTMNAGAGTVEVRAREAGSSIIALTVRDTGTDAEITGTMRVTAVDARARLGLPPLRAFVRPLTDTTVEVLDAVPGSGARALVVDSANVRDGELRADVIEHARVRVSGATADGAPGRIGSIDVGIAEGEQAATGRLTVFQVPDSGAEGAIAVADTATVRAGSVVDIPVLQNDVAPPGQRLVLHPEIEASGAAGELAFASGNTLRYLAPREAGVYTLSYTTYGASSPESSDVGHVRVTVLPREGNRDPQPPTVTVRLAPGELATAAIPLTGVDPDGDRVRLVGVGTSADPQLTATLAPRSSTVQIEASKRATAGVQLIDYTVRDEFGGEGTGSLRVIVTAAAAGSGAPVTYSDYVRLTTGADDPAVVRPLDNDIDPMRGTLELLEVVPNVPGGSDGPEYRQLADRLDLSGLAQGRVSVRGSDEPGTVSYRYTARSSQSSSTADGLIVVQTSARVGQQAPTVKDTVLSARDRVELARGGIDVVTDQVFWAAGDVSALTLSVWGSAADRFRVDGSRIIGEYRAEGDLVPFRLAGKDATGEAVQTFGFLVIPPLDELRLTLEPGLRAITVDEGKSVDVAVADLLDLAAGDTVDLRQTAFPVQRAQAECAATGASQLRYRAGKEAPWTDSCIISVKLTEQKAWTQLAVPIEVVPTEPVVELEPLTRTVAPGASETIALTDMVRWQGGREGSAGALRFQVSGGGQSFEVSPSGAQVTVTANADAVPGTQEPLVVSVSGAGESQSPLTLRVGEAAKDTPRGATVQLNCTVGSACQANVIGAPGEYDPFAGRTGGGLTLASVDGAGCATGSFQVAGDAVAVSWPDPRGAGGKCTASFSVTDAQGRVGTGTIELDAQGVPRAPAGITPTAADANSVTLAVELSGQTAYPAVSGVEILVGGATVASCAPGGNLASCTVTGLTPGEKRTYTARAVNAAGASEPSANGAETWAYVPPESPSISAETVKWPENTDAGTGRVRVTIGESSSASRVLRIDGVETAIPGDGIFALAAGAVHTFSVVAADSIDRIPPGYTGGDGGMGTARQAQATPIGAPRAGSAEVTLSGPFKTDWAFTTNGWGQNGGDALVFTYAIGGYSGPNNSGGGLTPHQEYVGTVTAKNSYGTTGSVAAPPVYTGNKLPTLTGTYEVSATPSGTGWSLAYNAQTPTYTPSPTGTVTFSGVSPGNPIGTVKQCPILSINCSDEGPVTPASLEPLAMTLASCVPWDGTTVPDHATIQTHVSVVGAPGGAFTFEAQTSGDIIVNWAGLRGNGTFTAGLCTPTPPPGP</sequence>
<name>A0ABY4FUF0_9MICO</name>
<keyword evidence="7" id="KW-1185">Reference proteome</keyword>
<keyword evidence="2" id="KW-0119">Carbohydrate metabolism</keyword>
<keyword evidence="4" id="KW-0472">Membrane</keyword>
<feature type="compositionally biased region" description="Low complexity" evidence="3">
    <location>
        <begin position="118"/>
        <end position="135"/>
    </location>
</feature>
<gene>
    <name evidence="6" type="ORF">MUN76_12710</name>
</gene>
<feature type="compositionally biased region" description="Acidic residues" evidence="3">
    <location>
        <begin position="209"/>
        <end position="238"/>
    </location>
</feature>
<organism evidence="6 7">
    <name type="scientific">Leucobacter rhizosphaerae</name>
    <dbReference type="NCBI Taxonomy" id="2932245"/>
    <lineage>
        <taxon>Bacteria</taxon>
        <taxon>Bacillati</taxon>
        <taxon>Actinomycetota</taxon>
        <taxon>Actinomycetes</taxon>
        <taxon>Micrococcales</taxon>
        <taxon>Microbacteriaceae</taxon>
        <taxon>Leucobacter</taxon>
    </lineage>
</organism>
<dbReference type="Gene3D" id="2.60.40.10">
    <property type="entry name" value="Immunoglobulins"/>
    <property type="match status" value="1"/>
</dbReference>
<feature type="domain" description="Fibronectin type-III" evidence="5">
    <location>
        <begin position="1572"/>
        <end position="1665"/>
    </location>
</feature>
<evidence type="ECO:0000256" key="2">
    <source>
        <dbReference type="ARBA" id="ARBA00023326"/>
    </source>
</evidence>
<proteinExistence type="predicted"/>
<evidence type="ECO:0000256" key="4">
    <source>
        <dbReference type="SAM" id="Phobius"/>
    </source>
</evidence>
<evidence type="ECO:0000259" key="5">
    <source>
        <dbReference type="PROSITE" id="PS50853"/>
    </source>
</evidence>
<evidence type="ECO:0000256" key="1">
    <source>
        <dbReference type="ARBA" id="ARBA00023295"/>
    </source>
</evidence>
<keyword evidence="4" id="KW-1133">Transmembrane helix</keyword>
<keyword evidence="1" id="KW-0378">Hydrolase</keyword>
<keyword evidence="2" id="KW-0624">Polysaccharide degradation</keyword>
<keyword evidence="4" id="KW-0812">Transmembrane</keyword>
<evidence type="ECO:0000256" key="3">
    <source>
        <dbReference type="SAM" id="MobiDB-lite"/>
    </source>
</evidence>
<dbReference type="Pfam" id="PF17963">
    <property type="entry name" value="Big_9"/>
    <property type="match status" value="1"/>
</dbReference>
<accession>A0ABY4FUF0</accession>
<evidence type="ECO:0000313" key="6">
    <source>
        <dbReference type="EMBL" id="UOQ59895.1"/>
    </source>
</evidence>
<feature type="region of interest" description="Disordered" evidence="3">
    <location>
        <begin position="187"/>
        <end position="247"/>
    </location>
</feature>
<feature type="transmembrane region" description="Helical" evidence="4">
    <location>
        <begin position="12"/>
        <end position="35"/>
    </location>
</feature>
<dbReference type="InterPro" id="IPR036116">
    <property type="entry name" value="FN3_sf"/>
</dbReference>
<dbReference type="EMBL" id="CP095043">
    <property type="protein sequence ID" value="UOQ59895.1"/>
    <property type="molecule type" value="Genomic_DNA"/>
</dbReference>
<dbReference type="InterPro" id="IPR003961">
    <property type="entry name" value="FN3_dom"/>
</dbReference>
<dbReference type="SMART" id="SM00060">
    <property type="entry name" value="FN3"/>
    <property type="match status" value="1"/>
</dbReference>
<dbReference type="SUPFAM" id="SSF49265">
    <property type="entry name" value="Fibronectin type III"/>
    <property type="match status" value="1"/>
</dbReference>
<reference evidence="6 7" key="1">
    <citation type="submission" date="2022-04" db="EMBL/GenBank/DDBJ databases">
        <title>Leucobacter sp. isolated from rhizosphere of onion.</title>
        <authorList>
            <person name="Won M."/>
            <person name="Lee C.-M."/>
            <person name="Woen H.-Y."/>
            <person name="Kwon S.-W."/>
        </authorList>
    </citation>
    <scope>NUCLEOTIDE SEQUENCE [LARGE SCALE GENOMIC DNA]</scope>
    <source>
        <strain evidence="6 7">H25R-14</strain>
    </source>
</reference>
<dbReference type="RefSeq" id="WP_244685148.1">
    <property type="nucleotide sequence ID" value="NZ_CP095043.1"/>
</dbReference>
<feature type="region of interest" description="Disordered" evidence="3">
    <location>
        <begin position="118"/>
        <end position="162"/>
    </location>
</feature>
<protein>
    <submittedName>
        <fullName evidence="6">Ig-like domain-containing protein</fullName>
    </submittedName>
</protein>
<evidence type="ECO:0000313" key="7">
    <source>
        <dbReference type="Proteomes" id="UP000831775"/>
    </source>
</evidence>
<dbReference type="CDD" id="cd00063">
    <property type="entry name" value="FN3"/>
    <property type="match status" value="1"/>
</dbReference>
<keyword evidence="1" id="KW-0326">Glycosidase</keyword>
<dbReference type="PROSITE" id="PS50853">
    <property type="entry name" value="FN3"/>
    <property type="match status" value="1"/>
</dbReference>
<dbReference type="Proteomes" id="UP000831775">
    <property type="component" value="Chromosome"/>
</dbReference>